<keyword evidence="6" id="KW-0067">ATP-binding</keyword>
<dbReference type="InterPro" id="IPR003960">
    <property type="entry name" value="ATPase_AAA_CS"/>
</dbReference>
<dbReference type="InterPro" id="IPR003959">
    <property type="entry name" value="ATPase_AAA_core"/>
</dbReference>
<evidence type="ECO:0000256" key="2">
    <source>
        <dbReference type="ARBA" id="ARBA00007448"/>
    </source>
</evidence>
<dbReference type="Gene3D" id="6.10.280.40">
    <property type="match status" value="1"/>
</dbReference>
<reference evidence="9" key="1">
    <citation type="journal article" date="2019" name="Sci. Rep.">
        <title>Draft genome of Tanacetum cinerariifolium, the natural source of mosquito coil.</title>
        <authorList>
            <person name="Yamashiro T."/>
            <person name="Shiraishi A."/>
            <person name="Satake H."/>
            <person name="Nakayama K."/>
        </authorList>
    </citation>
    <scope>NUCLEOTIDE SEQUENCE</scope>
</reference>
<sequence length="640" mass="73328">MAPIYRGKSSHLTEYSGPDGANALPIPEIYKTYALASSWGCPKTKLRLKDDKRDIPMVSDEILGTQSREFRRTSGLRVVPVRLPEHSPERLPEISPTMFRWPFGYLHRQTFWYCLSGPIDQNDNVTFSTIYIHELPELFLPTTPKMSSDSSTESKLATAKTIVSAIGSIAAAAMVVRSISREYLPPEIQSYLHLTFRNFINKFSTHLTMIIYEYDGLTDNEIYTATQLYLASRISPNIHRLKVTKNPNEPQINLEMEINEEFIDIYEGVRYTWCLVSKTKATREYIVHDESGRSSRSDLRSLELTFHRKHKDLTLNSYIPFIINDAKNKKLQQKTVKLFTVERKTSYRRYPTDWTSVNLDHPAKFATVAMDIGMKEKVMEDLDRFIRRREYYRKVGKAWKRGYLLYGPPGTGKSSLIAAMANYLNFDIYDLELSSISTNSELRRLLVATGNRSILVVEDIDCSVELHDRVELEAVRALPPINKRRGYEDEHKITLSGFLNFIDGLWSSCGDERIIIFTTNRKDKLDPALLRPGRMDVHIHMSYCTPSGFKLLASNYLSISQHNLYEEIEDLITKVAITPAEVAEQLLKDDDANIALSGLIEFFDVKRKENEKAAAKAKEQIMVARENAKKQQEDANGSTN</sequence>
<dbReference type="CDD" id="cd19510">
    <property type="entry name" value="RecA-like_BCS1"/>
    <property type="match status" value="1"/>
</dbReference>
<dbReference type="Pfam" id="PF00004">
    <property type="entry name" value="AAA"/>
    <property type="match status" value="1"/>
</dbReference>
<dbReference type="SUPFAM" id="SSF52540">
    <property type="entry name" value="P-loop containing nucleoside triphosphate hydrolases"/>
    <property type="match status" value="1"/>
</dbReference>
<name>A0A6L2JFT4_TANCI</name>
<evidence type="ECO:0000256" key="6">
    <source>
        <dbReference type="RuleBase" id="RU003651"/>
    </source>
</evidence>
<dbReference type="Gene3D" id="3.40.50.300">
    <property type="entry name" value="P-loop containing nucleotide triphosphate hydrolases"/>
    <property type="match status" value="1"/>
</dbReference>
<evidence type="ECO:0000256" key="1">
    <source>
        <dbReference type="ARBA" id="ARBA00001946"/>
    </source>
</evidence>
<comment type="similarity">
    <text evidence="2">Belongs to the AAA ATPase family. BCS1 subfamily.</text>
</comment>
<keyword evidence="7" id="KW-0175">Coiled coil</keyword>
<keyword evidence="4" id="KW-0460">Magnesium</keyword>
<feature type="domain" description="AAA+ ATPase" evidence="8">
    <location>
        <begin position="399"/>
        <end position="545"/>
    </location>
</feature>
<dbReference type="GO" id="GO:0016887">
    <property type="term" value="F:ATP hydrolysis activity"/>
    <property type="evidence" value="ECO:0007669"/>
    <property type="project" value="InterPro"/>
</dbReference>
<accession>A0A6L2JFT4</accession>
<keyword evidence="3" id="KW-0378">Hydrolase</keyword>
<evidence type="ECO:0000256" key="5">
    <source>
        <dbReference type="ARBA" id="ARBA00049360"/>
    </source>
</evidence>
<dbReference type="PROSITE" id="PS00674">
    <property type="entry name" value="AAA"/>
    <property type="match status" value="1"/>
</dbReference>
<evidence type="ECO:0000259" key="8">
    <source>
        <dbReference type="SMART" id="SM00382"/>
    </source>
</evidence>
<dbReference type="InterPro" id="IPR003593">
    <property type="entry name" value="AAA+_ATPase"/>
</dbReference>
<dbReference type="InterPro" id="IPR027417">
    <property type="entry name" value="P-loop_NTPase"/>
</dbReference>
<evidence type="ECO:0000256" key="7">
    <source>
        <dbReference type="SAM" id="Coils"/>
    </source>
</evidence>
<dbReference type="AlphaFoldDB" id="A0A6L2JFT4"/>
<dbReference type="InterPro" id="IPR025753">
    <property type="entry name" value="AAA_N_dom"/>
</dbReference>
<keyword evidence="6" id="KW-0547">Nucleotide-binding</keyword>
<dbReference type="PANTHER" id="PTHR23070">
    <property type="entry name" value="BCS1 AAA-TYPE ATPASE"/>
    <property type="match status" value="1"/>
</dbReference>
<evidence type="ECO:0000256" key="4">
    <source>
        <dbReference type="ARBA" id="ARBA00022842"/>
    </source>
</evidence>
<evidence type="ECO:0000313" key="9">
    <source>
        <dbReference type="EMBL" id="GEU35522.1"/>
    </source>
</evidence>
<comment type="caution">
    <text evidence="9">The sequence shown here is derived from an EMBL/GenBank/DDBJ whole genome shotgun (WGS) entry which is preliminary data.</text>
</comment>
<dbReference type="Pfam" id="PF14363">
    <property type="entry name" value="AAA_assoc"/>
    <property type="match status" value="1"/>
</dbReference>
<dbReference type="GO" id="GO:0006950">
    <property type="term" value="P:response to stress"/>
    <property type="evidence" value="ECO:0007669"/>
    <property type="project" value="UniProtKB-ARBA"/>
</dbReference>
<protein>
    <submittedName>
        <fullName evidence="9">AAA-ATPase At3g50940-like</fullName>
    </submittedName>
</protein>
<dbReference type="InterPro" id="IPR058017">
    <property type="entry name" value="At3g28540-like_C"/>
</dbReference>
<comment type="catalytic activity">
    <reaction evidence="5">
        <text>ATP + H2O = ADP + phosphate + H(+)</text>
        <dbReference type="Rhea" id="RHEA:13065"/>
        <dbReference type="ChEBI" id="CHEBI:15377"/>
        <dbReference type="ChEBI" id="CHEBI:15378"/>
        <dbReference type="ChEBI" id="CHEBI:30616"/>
        <dbReference type="ChEBI" id="CHEBI:43474"/>
        <dbReference type="ChEBI" id="CHEBI:456216"/>
    </reaction>
</comment>
<dbReference type="GO" id="GO:0005524">
    <property type="term" value="F:ATP binding"/>
    <property type="evidence" value="ECO:0007669"/>
    <property type="project" value="UniProtKB-KW"/>
</dbReference>
<dbReference type="InterPro" id="IPR050747">
    <property type="entry name" value="Mitochondrial_chaperone_BCS1"/>
</dbReference>
<feature type="coiled-coil region" evidence="7">
    <location>
        <begin position="607"/>
        <end position="634"/>
    </location>
</feature>
<evidence type="ECO:0000256" key="3">
    <source>
        <dbReference type="ARBA" id="ARBA00022801"/>
    </source>
</evidence>
<dbReference type="EMBL" id="BKCJ010000700">
    <property type="protein sequence ID" value="GEU35522.1"/>
    <property type="molecule type" value="Genomic_DNA"/>
</dbReference>
<gene>
    <name evidence="9" type="ORF">Tci_007500</name>
</gene>
<proteinExistence type="inferred from homology"/>
<comment type="cofactor">
    <cofactor evidence="1">
        <name>Mg(2+)</name>
        <dbReference type="ChEBI" id="CHEBI:18420"/>
    </cofactor>
</comment>
<dbReference type="Pfam" id="PF25568">
    <property type="entry name" value="AAA_lid_At3g28540"/>
    <property type="match status" value="1"/>
</dbReference>
<dbReference type="SMART" id="SM00382">
    <property type="entry name" value="AAA"/>
    <property type="match status" value="1"/>
</dbReference>
<organism evidence="9">
    <name type="scientific">Tanacetum cinerariifolium</name>
    <name type="common">Dalmatian daisy</name>
    <name type="synonym">Chrysanthemum cinerariifolium</name>
    <dbReference type="NCBI Taxonomy" id="118510"/>
    <lineage>
        <taxon>Eukaryota</taxon>
        <taxon>Viridiplantae</taxon>
        <taxon>Streptophyta</taxon>
        <taxon>Embryophyta</taxon>
        <taxon>Tracheophyta</taxon>
        <taxon>Spermatophyta</taxon>
        <taxon>Magnoliopsida</taxon>
        <taxon>eudicotyledons</taxon>
        <taxon>Gunneridae</taxon>
        <taxon>Pentapetalae</taxon>
        <taxon>asterids</taxon>
        <taxon>campanulids</taxon>
        <taxon>Asterales</taxon>
        <taxon>Asteraceae</taxon>
        <taxon>Asteroideae</taxon>
        <taxon>Anthemideae</taxon>
        <taxon>Anthemidinae</taxon>
        <taxon>Tanacetum</taxon>
    </lineage>
</organism>